<feature type="domain" description="Mutator-like transposase" evidence="1">
    <location>
        <begin position="99"/>
        <end position="182"/>
    </location>
</feature>
<evidence type="ECO:0000313" key="3">
    <source>
        <dbReference type="Proteomes" id="UP000310200"/>
    </source>
</evidence>
<protein>
    <recommendedName>
        <fullName evidence="1">Mutator-like transposase domain-containing protein</fullName>
    </recommendedName>
</protein>
<evidence type="ECO:0000313" key="2">
    <source>
        <dbReference type="EMBL" id="TGZ39745.1"/>
    </source>
</evidence>
<evidence type="ECO:0000259" key="1">
    <source>
        <dbReference type="Pfam" id="PF20700"/>
    </source>
</evidence>
<dbReference type="EMBL" id="QBLH01003303">
    <property type="protein sequence ID" value="TGZ39745.1"/>
    <property type="molecule type" value="Genomic_DNA"/>
</dbReference>
<accession>A0A4S2JTF3</accession>
<dbReference type="AlphaFoldDB" id="A0A4S2JTF3"/>
<reference evidence="2 3" key="1">
    <citation type="journal article" date="2019" name="Philos. Trans. R. Soc. Lond., B, Biol. Sci.">
        <title>Ant behaviour and brain gene expression of defending hosts depend on the ecological success of the intruding social parasite.</title>
        <authorList>
            <person name="Kaur R."/>
            <person name="Stoldt M."/>
            <person name="Jongepier E."/>
            <person name="Feldmeyer B."/>
            <person name="Menzel F."/>
            <person name="Bornberg-Bauer E."/>
            <person name="Foitzik S."/>
        </authorList>
    </citation>
    <scope>NUCLEOTIDE SEQUENCE [LARGE SCALE GENOMIC DNA]</scope>
    <source>
        <tissue evidence="2">Whole body</tissue>
    </source>
</reference>
<dbReference type="Proteomes" id="UP000310200">
    <property type="component" value="Unassembled WGS sequence"/>
</dbReference>
<dbReference type="Pfam" id="PF20700">
    <property type="entry name" value="Mutator"/>
    <property type="match status" value="2"/>
</dbReference>
<gene>
    <name evidence="2" type="ORF">DBV15_10868</name>
</gene>
<dbReference type="InterPro" id="IPR049012">
    <property type="entry name" value="Mutator_transp_dom"/>
</dbReference>
<sequence>MIDTGIGEVQVNTFLSALDIHPVSKSLLKRHERDAGLAIERLAKESCQKSIQLERQLTIASERSNFPTVNSSNVDQSAGSKFDELSHNDTEEMRDWPTDWSGMVPLKASYDAGWQKRGTGHCYNSLTGHGSLIGYYSGLVLAYATRTKKCTMCEKGHEPSDHDCRLNFDRSAKAMEPDMAVSRCV</sequence>
<keyword evidence="3" id="KW-1185">Reference proteome</keyword>
<name>A0A4S2JTF3_9HYME</name>
<dbReference type="STRING" id="300112.A0A4S2JTF3"/>
<feature type="domain" description="Mutator-like transposase" evidence="1">
    <location>
        <begin position="1"/>
        <end position="62"/>
    </location>
</feature>
<organism evidence="2 3">
    <name type="scientific">Temnothorax longispinosus</name>
    <dbReference type="NCBI Taxonomy" id="300112"/>
    <lineage>
        <taxon>Eukaryota</taxon>
        <taxon>Metazoa</taxon>
        <taxon>Ecdysozoa</taxon>
        <taxon>Arthropoda</taxon>
        <taxon>Hexapoda</taxon>
        <taxon>Insecta</taxon>
        <taxon>Pterygota</taxon>
        <taxon>Neoptera</taxon>
        <taxon>Endopterygota</taxon>
        <taxon>Hymenoptera</taxon>
        <taxon>Apocrita</taxon>
        <taxon>Aculeata</taxon>
        <taxon>Formicoidea</taxon>
        <taxon>Formicidae</taxon>
        <taxon>Myrmicinae</taxon>
        <taxon>Temnothorax</taxon>
    </lineage>
</organism>
<proteinExistence type="predicted"/>
<comment type="caution">
    <text evidence="2">The sequence shown here is derived from an EMBL/GenBank/DDBJ whole genome shotgun (WGS) entry which is preliminary data.</text>
</comment>